<dbReference type="KEGG" id="wna:KA717_26340"/>
<dbReference type="Proteomes" id="UP001065613">
    <property type="component" value="Chromosome"/>
</dbReference>
<proteinExistence type="predicted"/>
<dbReference type="PANTHER" id="PTHR16469">
    <property type="entry name" value="UBIQUITIN-ASSOCIATED AND SH3 DOMAIN-CONTAINING BA-RELATED"/>
    <property type="match status" value="1"/>
</dbReference>
<dbReference type="InterPro" id="IPR051710">
    <property type="entry name" value="Phosphatase_SH3-domain"/>
</dbReference>
<dbReference type="SUPFAM" id="SSF53254">
    <property type="entry name" value="Phosphoglycerate mutase-like"/>
    <property type="match status" value="1"/>
</dbReference>
<dbReference type="InterPro" id="IPR013078">
    <property type="entry name" value="His_Pase_superF_clade-1"/>
</dbReference>
<accession>A0A977PUA6</accession>
<protein>
    <submittedName>
        <fullName evidence="1">Histidine phosphatase family protein</fullName>
    </submittedName>
</protein>
<evidence type="ECO:0000313" key="1">
    <source>
        <dbReference type="EMBL" id="UXE59349.1"/>
    </source>
</evidence>
<gene>
    <name evidence="1" type="ORF">KA717_26340</name>
</gene>
<dbReference type="PANTHER" id="PTHR16469:SF27">
    <property type="entry name" value="UBIQUITIN-ASSOCIATED AND SH3 DOMAIN-CONTAINING BA-RELATED"/>
    <property type="match status" value="1"/>
</dbReference>
<sequence length="202" mass="22997">MKRTVWLVRHGHRLDFASPEWFETAARRYDPPLSAEGLEQVQKLSQRLAPEKIDHIFCSPFLRAVQTAYPLADSLNLSVKVEAGLGEWLNPHWITERPETEPWESLCRQYPLIEPHYCSCVIPSYPETETAMMTRLAVVTEQLTTKFSGNLLFVGHMATVAEVATSLLGRNAIAKVPVASITQLVQTQQRWQLRLNADISHY</sequence>
<dbReference type="Pfam" id="PF00300">
    <property type="entry name" value="His_Phos_1"/>
    <property type="match status" value="1"/>
</dbReference>
<dbReference type="SMART" id="SM00855">
    <property type="entry name" value="PGAM"/>
    <property type="match status" value="1"/>
</dbReference>
<dbReference type="CDD" id="cd07067">
    <property type="entry name" value="HP_PGM_like"/>
    <property type="match status" value="1"/>
</dbReference>
<reference evidence="1" key="1">
    <citation type="submission" date="2021-04" db="EMBL/GenBank/DDBJ databases">
        <title>Genome sequence of Woronichinia naegeliana from Washington state freshwater lake bloom.</title>
        <authorList>
            <person name="Dreher T.W."/>
        </authorList>
    </citation>
    <scope>NUCLEOTIDE SEQUENCE</scope>
    <source>
        <strain evidence="1">WA131</strain>
    </source>
</reference>
<dbReference type="EMBL" id="CP073041">
    <property type="protein sequence ID" value="UXE59349.1"/>
    <property type="molecule type" value="Genomic_DNA"/>
</dbReference>
<dbReference type="AlphaFoldDB" id="A0A977PUA6"/>
<organism evidence="1">
    <name type="scientific">Woronichinia naegeliana WA131</name>
    <dbReference type="NCBI Taxonomy" id="2824559"/>
    <lineage>
        <taxon>Bacteria</taxon>
        <taxon>Bacillati</taxon>
        <taxon>Cyanobacteriota</taxon>
        <taxon>Cyanophyceae</taxon>
        <taxon>Synechococcales</taxon>
        <taxon>Coelosphaeriaceae</taxon>
        <taxon>Woronichinia</taxon>
    </lineage>
</organism>
<dbReference type="InterPro" id="IPR029033">
    <property type="entry name" value="His_PPase_superfam"/>
</dbReference>
<dbReference type="Gene3D" id="3.40.50.1240">
    <property type="entry name" value="Phosphoglycerate mutase-like"/>
    <property type="match status" value="1"/>
</dbReference>
<name>A0A977PUA6_9CYAN</name>